<dbReference type="AlphaFoldDB" id="J0GW79"/>
<dbReference type="HOGENOM" id="CLU_3375571_0_0_5"/>
<gene>
    <name evidence="1" type="ORF">Rleg9DRAFT_0575</name>
</gene>
<protein>
    <submittedName>
        <fullName evidence="1">Uncharacterized protein</fullName>
    </submittedName>
</protein>
<evidence type="ECO:0000313" key="1">
    <source>
        <dbReference type="EMBL" id="EJB01820.1"/>
    </source>
</evidence>
<evidence type="ECO:0000313" key="2">
    <source>
        <dbReference type="Proteomes" id="UP000005092"/>
    </source>
</evidence>
<name>J0GW79_RHILT</name>
<proteinExistence type="predicted"/>
<organism evidence="1 2">
    <name type="scientific">Rhizobium leguminosarum bv. trifolii WSM597</name>
    <dbReference type="NCBI Taxonomy" id="754764"/>
    <lineage>
        <taxon>Bacteria</taxon>
        <taxon>Pseudomonadati</taxon>
        <taxon>Pseudomonadota</taxon>
        <taxon>Alphaproteobacteria</taxon>
        <taxon>Hyphomicrobiales</taxon>
        <taxon>Rhizobiaceae</taxon>
        <taxon>Rhizobium/Agrobacterium group</taxon>
        <taxon>Rhizobium</taxon>
    </lineage>
</organism>
<accession>J0GW79</accession>
<sequence length="34" mass="3636">MIAEPILCASLTAVDSDTVKCDGQNMRLLGKVSR</sequence>
<dbReference type="Proteomes" id="UP000005092">
    <property type="component" value="Unassembled WGS sequence"/>
</dbReference>
<reference evidence="1 2" key="1">
    <citation type="submission" date="2012-02" db="EMBL/GenBank/DDBJ databases">
        <title>Improved High-Quality Draft Sequence of Rhizobium leguminosarum bv. trifolii WSM597.</title>
        <authorList>
            <consortium name="US DOE Joint Genome Institute"/>
            <person name="Lucas S."/>
            <person name="Han J."/>
            <person name="Lapidus A."/>
            <person name="Cheng J.-F."/>
            <person name="Goodwin L."/>
            <person name="Pitluck S."/>
            <person name="Peters L."/>
            <person name="Ovchinnikova G."/>
            <person name="Held B."/>
            <person name="Detter J.C."/>
            <person name="Han C."/>
            <person name="Tapia R."/>
            <person name="Land M."/>
            <person name="Hauser L."/>
            <person name="Kyrpides N."/>
            <person name="Ivanova N."/>
            <person name="Pagani I."/>
            <person name="Brau L."/>
            <person name="Yates R."/>
            <person name="O'Hara G."/>
            <person name="Rui T."/>
            <person name="Howieson J."/>
            <person name="Reeve W."/>
            <person name="Woyke T."/>
        </authorList>
    </citation>
    <scope>NUCLEOTIDE SEQUENCE [LARGE SCALE GENOMIC DNA]</scope>
    <source>
        <strain evidence="1 2">WSM597</strain>
    </source>
</reference>
<dbReference type="EMBL" id="JH719382">
    <property type="protein sequence ID" value="EJB01820.1"/>
    <property type="molecule type" value="Genomic_DNA"/>
</dbReference>